<dbReference type="PANTHER" id="PTHR43194:SF2">
    <property type="entry name" value="PEROXISOMAL MEMBRANE PROTEIN LPX1"/>
    <property type="match status" value="1"/>
</dbReference>
<dbReference type="Gene3D" id="3.40.50.1820">
    <property type="entry name" value="alpha/beta hydrolase"/>
    <property type="match status" value="1"/>
</dbReference>
<dbReference type="SUPFAM" id="SSF53474">
    <property type="entry name" value="alpha/beta-Hydrolases"/>
    <property type="match status" value="1"/>
</dbReference>
<proteinExistence type="predicted"/>
<evidence type="ECO:0000313" key="3">
    <source>
        <dbReference type="Proteomes" id="UP000266340"/>
    </source>
</evidence>
<accession>A0A398CIS3</accession>
<dbReference type="AlphaFoldDB" id="A0A398CIS3"/>
<evidence type="ECO:0000259" key="1">
    <source>
        <dbReference type="Pfam" id="PF00561"/>
    </source>
</evidence>
<dbReference type="InterPro" id="IPR050228">
    <property type="entry name" value="Carboxylesterase_BioH"/>
</dbReference>
<dbReference type="RefSeq" id="WP_119150670.1">
    <property type="nucleotide sequence ID" value="NZ_JBHSOV010000059.1"/>
</dbReference>
<dbReference type="OrthoDB" id="252464at2"/>
<dbReference type="Proteomes" id="UP000266340">
    <property type="component" value="Unassembled WGS sequence"/>
</dbReference>
<keyword evidence="2" id="KW-0378">Hydrolase</keyword>
<dbReference type="InterPro" id="IPR000639">
    <property type="entry name" value="Epox_hydrolase-like"/>
</dbReference>
<reference evidence="2 3" key="1">
    <citation type="submission" date="2018-09" db="EMBL/GenBank/DDBJ databases">
        <title>Cohnella cavernae sp. nov., isolated from a karst cave.</title>
        <authorList>
            <person name="Zhu H."/>
        </authorList>
    </citation>
    <scope>NUCLEOTIDE SEQUENCE [LARGE SCALE GENOMIC DNA]</scope>
    <source>
        <strain evidence="2 3">K2E09-144</strain>
    </source>
</reference>
<evidence type="ECO:0000313" key="2">
    <source>
        <dbReference type="EMBL" id="RIE02633.1"/>
    </source>
</evidence>
<dbReference type="InterPro" id="IPR029058">
    <property type="entry name" value="AB_hydrolase_fold"/>
</dbReference>
<protein>
    <submittedName>
        <fullName evidence="2">Alpha/beta hydrolase</fullName>
    </submittedName>
</protein>
<dbReference type="GO" id="GO:0016787">
    <property type="term" value="F:hydrolase activity"/>
    <property type="evidence" value="ECO:0007669"/>
    <property type="project" value="UniProtKB-KW"/>
</dbReference>
<dbReference type="PRINTS" id="PR00412">
    <property type="entry name" value="EPOXHYDRLASE"/>
</dbReference>
<organism evidence="2 3">
    <name type="scientific">Cohnella faecalis</name>
    <dbReference type="NCBI Taxonomy" id="2315694"/>
    <lineage>
        <taxon>Bacteria</taxon>
        <taxon>Bacillati</taxon>
        <taxon>Bacillota</taxon>
        <taxon>Bacilli</taxon>
        <taxon>Bacillales</taxon>
        <taxon>Paenibacillaceae</taxon>
        <taxon>Cohnella</taxon>
    </lineage>
</organism>
<feature type="domain" description="AB hydrolase-1" evidence="1">
    <location>
        <begin position="22"/>
        <end position="114"/>
    </location>
</feature>
<sequence length="270" mass="29401">MRNLRRSTSTTMACQDEGTGTPIVLLHGYCGSHRYFEEILPILSAKYRVIVPDLRGHGSSSATEGVYKMEQLADDLDVLLDAMQLSKVFLFGHSLGGYVTLAFAQRHRERLLGYGLLHSTSLPDTGPGKTGRLKAVDQIRTGGISPFVDELIPKLFAKDHRETMKGKINFAKEIGYGTAPQGAIGCALGMRERSDRTNVLEMPDLPVLLLAGEKDDIITPDRRFPILKPKPHLTQVTLKGVGHMGMLEAPQEFADALISFIAANEGSGGA</sequence>
<keyword evidence="3" id="KW-1185">Reference proteome</keyword>
<name>A0A398CIS3_9BACL</name>
<gene>
    <name evidence="2" type="ORF">D3H35_18300</name>
</gene>
<dbReference type="Pfam" id="PF00561">
    <property type="entry name" value="Abhydrolase_1"/>
    <property type="match status" value="1"/>
</dbReference>
<dbReference type="EMBL" id="QXJM01000039">
    <property type="protein sequence ID" value="RIE02633.1"/>
    <property type="molecule type" value="Genomic_DNA"/>
</dbReference>
<dbReference type="InterPro" id="IPR000073">
    <property type="entry name" value="AB_hydrolase_1"/>
</dbReference>
<dbReference type="PANTHER" id="PTHR43194">
    <property type="entry name" value="HYDROLASE ALPHA/BETA FOLD FAMILY"/>
    <property type="match status" value="1"/>
</dbReference>
<dbReference type="PRINTS" id="PR00111">
    <property type="entry name" value="ABHYDROLASE"/>
</dbReference>
<comment type="caution">
    <text evidence="2">The sequence shown here is derived from an EMBL/GenBank/DDBJ whole genome shotgun (WGS) entry which is preliminary data.</text>
</comment>